<dbReference type="GO" id="GO:0008745">
    <property type="term" value="F:N-acetylmuramoyl-L-alanine amidase activity"/>
    <property type="evidence" value="ECO:0007669"/>
    <property type="project" value="InterPro"/>
</dbReference>
<dbReference type="GO" id="GO:0009253">
    <property type="term" value="P:peptidoglycan catabolic process"/>
    <property type="evidence" value="ECO:0007669"/>
    <property type="project" value="InterPro"/>
</dbReference>
<dbReference type="InterPro" id="IPR036505">
    <property type="entry name" value="Amidase/PGRP_sf"/>
</dbReference>
<dbReference type="InterPro" id="IPR002502">
    <property type="entry name" value="Amidase_domain"/>
</dbReference>
<feature type="domain" description="N-acetylmuramoyl-L-alanine amidase" evidence="1">
    <location>
        <begin position="41"/>
        <end position="182"/>
    </location>
</feature>
<dbReference type="EMBL" id="CAEZZA010000038">
    <property type="protein sequence ID" value="CAB4742215.1"/>
    <property type="molecule type" value="Genomic_DNA"/>
</dbReference>
<dbReference type="AlphaFoldDB" id="A0A6J6T5D4"/>
<accession>A0A6J6T5D4</accession>
<dbReference type="Pfam" id="PF01510">
    <property type="entry name" value="Amidase_2"/>
    <property type="match status" value="1"/>
</dbReference>
<name>A0A6J6T5D4_9ZZZZ</name>
<evidence type="ECO:0000313" key="2">
    <source>
        <dbReference type="EMBL" id="CAB4742215.1"/>
    </source>
</evidence>
<dbReference type="SUPFAM" id="SSF55846">
    <property type="entry name" value="N-acetylmuramoyl-L-alanine amidase-like"/>
    <property type="match status" value="1"/>
</dbReference>
<organism evidence="2">
    <name type="scientific">freshwater metagenome</name>
    <dbReference type="NCBI Taxonomy" id="449393"/>
    <lineage>
        <taxon>unclassified sequences</taxon>
        <taxon>metagenomes</taxon>
        <taxon>ecological metagenomes</taxon>
    </lineage>
</organism>
<proteinExistence type="predicted"/>
<reference evidence="2" key="1">
    <citation type="submission" date="2020-05" db="EMBL/GenBank/DDBJ databases">
        <authorList>
            <person name="Chiriac C."/>
            <person name="Salcher M."/>
            <person name="Ghai R."/>
            <person name="Kavagutti S V."/>
        </authorList>
    </citation>
    <scope>NUCLEOTIDE SEQUENCE</scope>
</reference>
<sequence length="212" mass="23509">MAWNPQSLIRAARKSGIEFDVDEDWLTGPDPHGKGFQPFSVAWHHTECGELSRGNMPSLDLCRNPGQYGGEARACHIVVGRDGKFQIIAGHGTYHLGTGGPLKVNGKVMPKDIGNRFSIGIEIEASSSTKINKNNRETPKHGINPAQFYAVAKFCAALFDDLGWDTDAAIRHQDWTTRKVDVGIPLSQIHEAIDGYRKSKVPNQENEHLRKR</sequence>
<dbReference type="Gene3D" id="3.40.80.10">
    <property type="entry name" value="Peptidoglycan recognition protein-like"/>
    <property type="match status" value="1"/>
</dbReference>
<evidence type="ECO:0000259" key="1">
    <source>
        <dbReference type="Pfam" id="PF01510"/>
    </source>
</evidence>
<gene>
    <name evidence="2" type="ORF">UFOPK2809_00414</name>
</gene>
<protein>
    <submittedName>
        <fullName evidence="2">Unannotated protein</fullName>
    </submittedName>
</protein>